<keyword evidence="18" id="KW-1185">Reference proteome</keyword>
<dbReference type="GO" id="GO:0005829">
    <property type="term" value="C:cytosol"/>
    <property type="evidence" value="ECO:0007669"/>
    <property type="project" value="TreeGrafter"/>
</dbReference>
<dbReference type="AlphaFoldDB" id="A0A6J1SL18"/>
<evidence type="ECO:0000256" key="15">
    <source>
        <dbReference type="ARBA" id="ARBA00048898"/>
    </source>
</evidence>
<keyword evidence="9" id="KW-0170">Cobalt</keyword>
<dbReference type="Proteomes" id="UP000504606">
    <property type="component" value="Unplaced"/>
</dbReference>
<dbReference type="PROSITE" id="PS51480">
    <property type="entry name" value="DHAL"/>
    <property type="match status" value="1"/>
</dbReference>
<feature type="domain" description="DhaK" evidence="17">
    <location>
        <begin position="59"/>
        <end position="386"/>
    </location>
</feature>
<feature type="domain" description="DhaL" evidence="16">
    <location>
        <begin position="426"/>
        <end position="631"/>
    </location>
</feature>
<dbReference type="OrthoDB" id="1724672at2759"/>
<evidence type="ECO:0000256" key="12">
    <source>
        <dbReference type="ARBA" id="ARBA00046681"/>
    </source>
</evidence>
<keyword evidence="5" id="KW-0808">Transferase</keyword>
<evidence type="ECO:0000256" key="6">
    <source>
        <dbReference type="ARBA" id="ARBA00022741"/>
    </source>
</evidence>
<comment type="catalytic activity">
    <reaction evidence="13">
        <text>D-glyceraldehyde + ATP = D-glyceraldehyde 3-phosphate + ADP + H(+)</text>
        <dbReference type="Rhea" id="RHEA:13941"/>
        <dbReference type="ChEBI" id="CHEBI:15378"/>
        <dbReference type="ChEBI" id="CHEBI:17378"/>
        <dbReference type="ChEBI" id="CHEBI:30616"/>
        <dbReference type="ChEBI" id="CHEBI:59776"/>
        <dbReference type="ChEBI" id="CHEBI:456216"/>
        <dbReference type="EC" id="2.7.1.28"/>
    </reaction>
</comment>
<dbReference type="Pfam" id="PF02733">
    <property type="entry name" value="Dak1"/>
    <property type="match status" value="1"/>
</dbReference>
<protein>
    <recommendedName>
        <fullName evidence="4">Triokinase/FMN cyclase</fullName>
        <ecNumber evidence="2">2.7.1.28</ecNumber>
        <ecNumber evidence="1">2.7.1.29</ecNumber>
        <ecNumber evidence="3">4.6.1.15</ecNumber>
    </recommendedName>
    <alternativeName>
        <fullName evidence="10">Bifunctional ATP-dependent dihydroxyacetone kinase/FAD-AMP lyase (cyclizing)</fullName>
    </alternativeName>
</protein>
<evidence type="ECO:0000256" key="2">
    <source>
        <dbReference type="ARBA" id="ARBA00012110"/>
    </source>
</evidence>
<evidence type="ECO:0000259" key="16">
    <source>
        <dbReference type="PROSITE" id="PS51480"/>
    </source>
</evidence>
<evidence type="ECO:0000256" key="5">
    <source>
        <dbReference type="ARBA" id="ARBA00022679"/>
    </source>
</evidence>
<dbReference type="GO" id="GO:0050354">
    <property type="term" value="F:triokinase activity"/>
    <property type="evidence" value="ECO:0007669"/>
    <property type="project" value="UniProtKB-EC"/>
</dbReference>
<comment type="catalytic activity">
    <reaction evidence="14">
        <text>FAD = riboflavin cyclic-4',5'-phosphate + AMP + H(+)</text>
        <dbReference type="Rhea" id="RHEA:13729"/>
        <dbReference type="ChEBI" id="CHEBI:15378"/>
        <dbReference type="ChEBI" id="CHEBI:57692"/>
        <dbReference type="ChEBI" id="CHEBI:76202"/>
        <dbReference type="ChEBI" id="CHEBI:456215"/>
        <dbReference type="EC" id="4.6.1.15"/>
    </reaction>
</comment>
<dbReference type="PROSITE" id="PS51481">
    <property type="entry name" value="DHAK"/>
    <property type="match status" value="1"/>
</dbReference>
<name>A0A6J1SL18_FRAOC</name>
<evidence type="ECO:0000259" key="17">
    <source>
        <dbReference type="PROSITE" id="PS51481"/>
    </source>
</evidence>
<evidence type="ECO:0000256" key="3">
    <source>
        <dbReference type="ARBA" id="ARBA00012578"/>
    </source>
</evidence>
<dbReference type="SMART" id="SM01120">
    <property type="entry name" value="Dak2"/>
    <property type="match status" value="1"/>
</dbReference>
<dbReference type="FunFam" id="1.25.40.340:FF:000002">
    <property type="entry name" value="Dihydroxyacetone kinase, L subunit"/>
    <property type="match status" value="1"/>
</dbReference>
<dbReference type="InterPro" id="IPR004007">
    <property type="entry name" value="DhaL_dom"/>
</dbReference>
<reference evidence="19" key="1">
    <citation type="submission" date="2025-08" db="UniProtKB">
        <authorList>
            <consortium name="RefSeq"/>
        </authorList>
    </citation>
    <scope>IDENTIFICATION</scope>
    <source>
        <tissue evidence="19">Whole organism</tissue>
    </source>
</reference>
<sequence>MGSPLSGHFDVEVRSVRSARTLPAVSVERQTGDRTVTLVKCSTRIAPDAIMALHKLVDDPERCVDDMLAGLAAAFPHLRVLPDTRAVVLSGAGGQDDAVGVVSGGGAGHEPFCAGFVGTGMLAGAVSGSVFASPPATHVVRGLAHVARRHRGGVLLVIPNYTGDCLNFGLASEWAKRDGIPVESVIVGEDCALLGTGKGSSAGRRGMCGLVFVYKIAGQLASEGLALKKVAEAAQKVIDNMATMGFALRSCTVPGSTQLLLKLDSDSVELGVGVHGEAGAKTIKVAPASELIAEILNPICQTLKPAKGEKVAVLVNNLGGLSQLEQWVAVSIIHKQISSWGVFVERIYAAPVMTSLETVGLQVCVLKLAENSWLRCLDAVTSAPGWPGCSLSIPPTGEHKPEELVAKLEDLDIKESGPELEHAHSQLLLHALETAAKDLIQHADKMNELDSGCGDGDCGSTLARLAKGILTKLPTLSIKHPAKLLMELANLASITMGGTSGAVYGLLFSAASEQLRKVKCVADALNFLEHIAKSWEEGLRGIMRHSKARQGDRTMLDALIPACEEFCKAILEGANGPTALAAAVLAARKGCASTADMSANVGRASYVNETHLGDVDAGAYGVVVWLEALLKAFESNFYHSFCSLC</sequence>
<dbReference type="SUPFAM" id="SSF82549">
    <property type="entry name" value="DAK1/DegV-like"/>
    <property type="match status" value="1"/>
</dbReference>
<gene>
    <name evidence="19" type="primary">LOC113207596</name>
</gene>
<dbReference type="InterPro" id="IPR004006">
    <property type="entry name" value="DhaK_dom"/>
</dbReference>
<dbReference type="Gene3D" id="3.40.50.10440">
    <property type="entry name" value="Dihydroxyacetone kinase, domain 1"/>
    <property type="match status" value="1"/>
</dbReference>
<keyword evidence="6" id="KW-0547">Nucleotide-binding</keyword>
<dbReference type="EC" id="2.7.1.29" evidence="1"/>
<evidence type="ECO:0000313" key="18">
    <source>
        <dbReference type="Proteomes" id="UP000504606"/>
    </source>
</evidence>
<evidence type="ECO:0000256" key="8">
    <source>
        <dbReference type="ARBA" id="ARBA00022840"/>
    </source>
</evidence>
<dbReference type="GO" id="GO:0004371">
    <property type="term" value="F:glycerone kinase activity"/>
    <property type="evidence" value="ECO:0007669"/>
    <property type="project" value="UniProtKB-EC"/>
</dbReference>
<dbReference type="GO" id="GO:0019563">
    <property type="term" value="P:glycerol catabolic process"/>
    <property type="evidence" value="ECO:0007669"/>
    <property type="project" value="TreeGrafter"/>
</dbReference>
<dbReference type="Gene3D" id="3.30.1180.20">
    <property type="entry name" value="Dihydroxyacetone kinase, domain 2"/>
    <property type="match status" value="1"/>
</dbReference>
<comment type="catalytic activity">
    <reaction evidence="15">
        <text>dihydroxyacetone + ATP = dihydroxyacetone phosphate + ADP + H(+)</text>
        <dbReference type="Rhea" id="RHEA:15773"/>
        <dbReference type="ChEBI" id="CHEBI:15378"/>
        <dbReference type="ChEBI" id="CHEBI:16016"/>
        <dbReference type="ChEBI" id="CHEBI:30616"/>
        <dbReference type="ChEBI" id="CHEBI:57642"/>
        <dbReference type="ChEBI" id="CHEBI:456216"/>
        <dbReference type="EC" id="2.7.1.29"/>
    </reaction>
</comment>
<dbReference type="KEGG" id="foc:113207596"/>
<dbReference type="Gene3D" id="1.25.40.340">
    <property type="match status" value="1"/>
</dbReference>
<dbReference type="FunFam" id="3.40.50.10440:FF:000001">
    <property type="entry name" value="Dihydroxyacetone kinase, DhaK subunit"/>
    <property type="match status" value="1"/>
</dbReference>
<evidence type="ECO:0000256" key="11">
    <source>
        <dbReference type="ARBA" id="ARBA00045490"/>
    </source>
</evidence>
<evidence type="ECO:0000256" key="9">
    <source>
        <dbReference type="ARBA" id="ARBA00023285"/>
    </source>
</evidence>
<dbReference type="InterPro" id="IPR050861">
    <property type="entry name" value="Dihydroxyacetone_Kinase"/>
</dbReference>
<dbReference type="EC" id="2.7.1.28" evidence="2"/>
<dbReference type="GO" id="GO:0034012">
    <property type="term" value="F:FAD-AMP lyase (cyclizing) activity"/>
    <property type="evidence" value="ECO:0007669"/>
    <property type="project" value="UniProtKB-EC"/>
</dbReference>
<dbReference type="RefSeq" id="XP_026280015.2">
    <property type="nucleotide sequence ID" value="XM_026424230.2"/>
</dbReference>
<dbReference type="PANTHER" id="PTHR28629:SF4">
    <property type="entry name" value="TRIOKINASE_FMN CYCLASE"/>
    <property type="match status" value="1"/>
</dbReference>
<dbReference type="Pfam" id="PF02734">
    <property type="entry name" value="Dak2"/>
    <property type="match status" value="1"/>
</dbReference>
<evidence type="ECO:0000256" key="14">
    <source>
        <dbReference type="ARBA" id="ARBA00048526"/>
    </source>
</evidence>
<dbReference type="GO" id="GO:0005524">
    <property type="term" value="F:ATP binding"/>
    <property type="evidence" value="ECO:0007669"/>
    <property type="project" value="UniProtKB-KW"/>
</dbReference>
<keyword evidence="8" id="KW-0067">ATP-binding</keyword>
<accession>A0A6J1SL18</accession>
<keyword evidence="7" id="KW-0418">Kinase</keyword>
<organism evidence="18 19">
    <name type="scientific">Frankliniella occidentalis</name>
    <name type="common">Western flower thrips</name>
    <name type="synonym">Euthrips occidentalis</name>
    <dbReference type="NCBI Taxonomy" id="133901"/>
    <lineage>
        <taxon>Eukaryota</taxon>
        <taxon>Metazoa</taxon>
        <taxon>Ecdysozoa</taxon>
        <taxon>Arthropoda</taxon>
        <taxon>Hexapoda</taxon>
        <taxon>Insecta</taxon>
        <taxon>Pterygota</taxon>
        <taxon>Neoptera</taxon>
        <taxon>Paraneoptera</taxon>
        <taxon>Thysanoptera</taxon>
        <taxon>Terebrantia</taxon>
        <taxon>Thripoidea</taxon>
        <taxon>Thripidae</taxon>
        <taxon>Frankliniella</taxon>
    </lineage>
</organism>
<dbReference type="InterPro" id="IPR036117">
    <property type="entry name" value="DhaL_dom_sf"/>
</dbReference>
<comment type="subunit">
    <text evidence="12">Homodimer. Interacts with IFIH1 (via the CARD domains), the interaction is inhibited by viral infection.</text>
</comment>
<proteinExistence type="predicted"/>
<evidence type="ECO:0000256" key="7">
    <source>
        <dbReference type="ARBA" id="ARBA00022777"/>
    </source>
</evidence>
<dbReference type="GeneID" id="113207596"/>
<evidence type="ECO:0000256" key="10">
    <source>
        <dbReference type="ARBA" id="ARBA00032426"/>
    </source>
</evidence>
<evidence type="ECO:0000256" key="1">
    <source>
        <dbReference type="ARBA" id="ARBA00012107"/>
    </source>
</evidence>
<dbReference type="EC" id="4.6.1.15" evidence="3"/>
<evidence type="ECO:0000256" key="13">
    <source>
        <dbReference type="ARBA" id="ARBA00047974"/>
    </source>
</evidence>
<dbReference type="PANTHER" id="PTHR28629">
    <property type="entry name" value="TRIOKINASE/FMN CYCLASE"/>
    <property type="match status" value="1"/>
</dbReference>
<evidence type="ECO:0000313" key="19">
    <source>
        <dbReference type="RefSeq" id="XP_026280015.2"/>
    </source>
</evidence>
<evidence type="ECO:0000256" key="4">
    <source>
        <dbReference type="ARBA" id="ARBA00018932"/>
    </source>
</evidence>
<comment type="function">
    <text evidence="11">Catalyzes both the phosphorylation of dihydroxyacetone and of glyceraldehyde, and the splitting of ribonucleoside diphosphate-X compounds among which FAD is the best substrate. Represses IFIH1-mediated cellular antiviral response.</text>
</comment>
<dbReference type="SUPFAM" id="SSF101473">
    <property type="entry name" value="DhaL-like"/>
    <property type="match status" value="1"/>
</dbReference>